<dbReference type="InterPro" id="IPR055190">
    <property type="entry name" value="ATP-synt_VA_C"/>
</dbReference>
<evidence type="ECO:0000256" key="6">
    <source>
        <dbReference type="ARBA" id="ARBA00022967"/>
    </source>
</evidence>
<evidence type="ECO:0000256" key="4">
    <source>
        <dbReference type="ARBA" id="ARBA00022741"/>
    </source>
</evidence>
<dbReference type="InterPro" id="IPR003593">
    <property type="entry name" value="AAA+_ATPase"/>
</dbReference>
<dbReference type="InterPro" id="IPR024034">
    <property type="entry name" value="ATPase_F1/V1_b/a_C"/>
</dbReference>
<dbReference type="InterPro" id="IPR027417">
    <property type="entry name" value="P-loop_NTPase"/>
</dbReference>
<keyword evidence="12" id="KW-0378">Hydrolase</keyword>
<dbReference type="PANTHER" id="PTHR15184">
    <property type="entry name" value="ATP SYNTHASE"/>
    <property type="match status" value="1"/>
</dbReference>
<dbReference type="SUPFAM" id="SSF47917">
    <property type="entry name" value="C-terminal domain of alpha and beta subunits of F1 ATP synthase"/>
    <property type="match status" value="1"/>
</dbReference>
<feature type="domain" description="AAA+ ATPase" evidence="11">
    <location>
        <begin position="149"/>
        <end position="335"/>
    </location>
</feature>
<evidence type="ECO:0000256" key="7">
    <source>
        <dbReference type="ARBA" id="ARBA00023065"/>
    </source>
</evidence>
<protein>
    <submittedName>
        <fullName evidence="12">ATP synthase beta chain</fullName>
        <ecNumber evidence="12">3.6.3.14</ecNumber>
    </submittedName>
</protein>
<dbReference type="Pfam" id="PF00006">
    <property type="entry name" value="ATP-synt_ab"/>
    <property type="match status" value="1"/>
</dbReference>
<gene>
    <name evidence="12" type="ORF">MNBD_CPR01-590</name>
</gene>
<keyword evidence="10" id="KW-0066">ATP synthesis</keyword>
<keyword evidence="6" id="KW-1278">Translocase</keyword>
<dbReference type="GO" id="GO:0016787">
    <property type="term" value="F:hydrolase activity"/>
    <property type="evidence" value="ECO:0007669"/>
    <property type="project" value="UniProtKB-KW"/>
</dbReference>
<dbReference type="SUPFAM" id="SSF52540">
    <property type="entry name" value="P-loop containing nucleoside triphosphate hydrolases"/>
    <property type="match status" value="1"/>
</dbReference>
<dbReference type="GO" id="GO:0005524">
    <property type="term" value="F:ATP binding"/>
    <property type="evidence" value="ECO:0007669"/>
    <property type="project" value="UniProtKB-KW"/>
</dbReference>
<dbReference type="Gene3D" id="2.40.10.170">
    <property type="match status" value="1"/>
</dbReference>
<name>A0A3B0V7F0_9ZZZZ</name>
<dbReference type="GO" id="GO:0046933">
    <property type="term" value="F:proton-transporting ATP synthase activity, rotational mechanism"/>
    <property type="evidence" value="ECO:0007669"/>
    <property type="project" value="TreeGrafter"/>
</dbReference>
<evidence type="ECO:0000256" key="10">
    <source>
        <dbReference type="ARBA" id="ARBA00023310"/>
    </source>
</evidence>
<dbReference type="AlphaFoldDB" id="A0A3B0V7F0"/>
<comment type="similarity">
    <text evidence="2">Belongs to the ATPase alpha/beta chains family.</text>
</comment>
<accession>A0A3B0V7F0</accession>
<reference evidence="12" key="1">
    <citation type="submission" date="2018-06" db="EMBL/GenBank/DDBJ databases">
        <authorList>
            <person name="Zhirakovskaya E."/>
        </authorList>
    </citation>
    <scope>NUCLEOTIDE SEQUENCE</scope>
</reference>
<evidence type="ECO:0000256" key="2">
    <source>
        <dbReference type="ARBA" id="ARBA00008936"/>
    </source>
</evidence>
<dbReference type="InterPro" id="IPR000194">
    <property type="entry name" value="ATPase_F1/V1/A1_a/bsu_nucl-bd"/>
</dbReference>
<sequence length="467" mass="51732">MEKINTQFVGRVYGVRGQIVLVHCESEYRPALLEVLYAEKNTNVVLEVHSYYERDLVHCLLLSSKEDLYRNMRIVSSGTELSVPVGENVLGRAFNLYGTPVDGGILMSKKTQRRPIHPKARAVTIQRNKQRRLLETGIKILDFFTPLVEGGRLALVGGAGVGKTALMTEIIRNLNSSHPGITLFAGIGERIREGHELWQSLKETGALLKTALIVGHINENAAIRFKVASAAATLAEYFRDEEQTDVLFFVDNIFRFVQAGNELATLLEEIPSEFGYQSTLQTQIAEFENRLGSGTKASISSIQTVYVPGDQLTDPSVAAALPYFEAVVVLSRTMSQAGRYPAVDFLNSKSTVLDHSLIGEKHFKALTSAIEMLNQYERLERIVAVIGIDELSTQDKVTYKRAQRLRNYMTQPFFTMEDQTGRPGVFVTRDAVVTDVGSILSGDFDAIAPEKFSYIGVAKGVIDNEGT</sequence>
<evidence type="ECO:0000256" key="9">
    <source>
        <dbReference type="ARBA" id="ARBA00023196"/>
    </source>
</evidence>
<dbReference type="InterPro" id="IPR050053">
    <property type="entry name" value="ATPase_alpha/beta_chains"/>
</dbReference>
<comment type="subcellular location">
    <subcellularLocation>
        <location evidence="1">Membrane</location>
    </subcellularLocation>
</comment>
<dbReference type="Gene3D" id="1.10.1140.10">
    <property type="entry name" value="Bovine Mitochondrial F1-atpase, Atp Synthase Beta Chain, Chain D, domain 3"/>
    <property type="match status" value="1"/>
</dbReference>
<dbReference type="Gene3D" id="3.40.50.300">
    <property type="entry name" value="P-loop containing nucleotide triphosphate hydrolases"/>
    <property type="match status" value="1"/>
</dbReference>
<keyword evidence="5" id="KW-0067">ATP-binding</keyword>
<evidence type="ECO:0000256" key="3">
    <source>
        <dbReference type="ARBA" id="ARBA00022448"/>
    </source>
</evidence>
<dbReference type="EC" id="3.6.3.14" evidence="12"/>
<dbReference type="InterPro" id="IPR020003">
    <property type="entry name" value="ATPase_a/bsu_AS"/>
</dbReference>
<dbReference type="SMART" id="SM00382">
    <property type="entry name" value="AAA"/>
    <property type="match status" value="1"/>
</dbReference>
<evidence type="ECO:0000259" key="11">
    <source>
        <dbReference type="SMART" id="SM00382"/>
    </source>
</evidence>
<keyword evidence="9" id="KW-0139">CF(1)</keyword>
<keyword evidence="7" id="KW-0406">Ion transport</keyword>
<evidence type="ECO:0000313" key="12">
    <source>
        <dbReference type="EMBL" id="VAW32779.1"/>
    </source>
</evidence>
<dbReference type="InterPro" id="IPR036121">
    <property type="entry name" value="ATPase_F1/V1/A1_a/bsu_N_sf"/>
</dbReference>
<dbReference type="EMBL" id="UOEV01000065">
    <property type="protein sequence ID" value="VAW32779.1"/>
    <property type="molecule type" value="Genomic_DNA"/>
</dbReference>
<dbReference type="SUPFAM" id="SSF50615">
    <property type="entry name" value="N-terminal domain of alpha and beta subunits of F1 ATP synthase"/>
    <property type="match status" value="1"/>
</dbReference>
<evidence type="ECO:0000256" key="8">
    <source>
        <dbReference type="ARBA" id="ARBA00023136"/>
    </source>
</evidence>
<organism evidence="12">
    <name type="scientific">hydrothermal vent metagenome</name>
    <dbReference type="NCBI Taxonomy" id="652676"/>
    <lineage>
        <taxon>unclassified sequences</taxon>
        <taxon>metagenomes</taxon>
        <taxon>ecological metagenomes</taxon>
    </lineage>
</organism>
<dbReference type="Pfam" id="PF22919">
    <property type="entry name" value="ATP-synt_VA_C"/>
    <property type="match status" value="1"/>
</dbReference>
<evidence type="ECO:0000256" key="1">
    <source>
        <dbReference type="ARBA" id="ARBA00004370"/>
    </source>
</evidence>
<evidence type="ECO:0000256" key="5">
    <source>
        <dbReference type="ARBA" id="ARBA00022840"/>
    </source>
</evidence>
<keyword evidence="3" id="KW-0813">Transport</keyword>
<keyword evidence="8" id="KW-0472">Membrane</keyword>
<dbReference type="PANTHER" id="PTHR15184:SF71">
    <property type="entry name" value="ATP SYNTHASE SUBUNIT BETA, MITOCHONDRIAL"/>
    <property type="match status" value="1"/>
</dbReference>
<dbReference type="GO" id="GO:0045259">
    <property type="term" value="C:proton-transporting ATP synthase complex"/>
    <property type="evidence" value="ECO:0007669"/>
    <property type="project" value="UniProtKB-KW"/>
</dbReference>
<keyword evidence="4" id="KW-0547">Nucleotide-binding</keyword>
<proteinExistence type="inferred from homology"/>
<dbReference type="PROSITE" id="PS00152">
    <property type="entry name" value="ATPASE_ALPHA_BETA"/>
    <property type="match status" value="1"/>
</dbReference>